<dbReference type="InterPro" id="IPR032821">
    <property type="entry name" value="PKS_assoc"/>
</dbReference>
<dbReference type="GO" id="GO:0008483">
    <property type="term" value="F:transaminase activity"/>
    <property type="evidence" value="ECO:0007669"/>
    <property type="project" value="UniProtKB-KW"/>
</dbReference>
<dbReference type="PROSITE" id="PS00599">
    <property type="entry name" value="AA_TRANSFER_CLASS_2"/>
    <property type="match status" value="1"/>
</dbReference>
<dbReference type="Pfam" id="PF16197">
    <property type="entry name" value="KAsynt_C_assoc"/>
    <property type="match status" value="1"/>
</dbReference>
<dbReference type="SUPFAM" id="SSF53901">
    <property type="entry name" value="Thiolase-like"/>
    <property type="match status" value="1"/>
</dbReference>
<keyword evidence="6" id="KW-0045">Antibiotic biosynthesis</keyword>
<dbReference type="Pfam" id="PF02801">
    <property type="entry name" value="Ketoacyl-synt_C"/>
    <property type="match status" value="1"/>
</dbReference>
<dbReference type="InterPro" id="IPR004839">
    <property type="entry name" value="Aminotransferase_I/II_large"/>
</dbReference>
<dbReference type="Gene3D" id="3.40.47.10">
    <property type="match status" value="1"/>
</dbReference>
<name>A0ABW9HRK6_9ACTN</name>
<feature type="domain" description="Ketosynthase family 3 (KS3)" evidence="9">
    <location>
        <begin position="1"/>
        <end position="455"/>
    </location>
</feature>
<keyword evidence="3" id="KW-0597">Phosphoprotein</keyword>
<dbReference type="Pfam" id="PF00155">
    <property type="entry name" value="Aminotran_1_2"/>
    <property type="match status" value="1"/>
</dbReference>
<dbReference type="SUPFAM" id="SSF47336">
    <property type="entry name" value="ACP-like"/>
    <property type="match status" value="1"/>
</dbReference>
<keyword evidence="10" id="KW-0032">Aminotransferase</keyword>
<keyword evidence="7" id="KW-0012">Acyltransferase</keyword>
<protein>
    <submittedName>
        <fullName evidence="10">Aminotransferase class I/II-fold pyridoxal phosphate-dependent enzyme</fullName>
    </submittedName>
</protein>
<organism evidence="10 11">
    <name type="scientific">Streptomyces niveiscabiei</name>
    <dbReference type="NCBI Taxonomy" id="164115"/>
    <lineage>
        <taxon>Bacteria</taxon>
        <taxon>Bacillati</taxon>
        <taxon>Actinomycetota</taxon>
        <taxon>Actinomycetes</taxon>
        <taxon>Kitasatosporales</taxon>
        <taxon>Streptomycetaceae</taxon>
        <taxon>Streptomyces</taxon>
    </lineage>
</organism>
<dbReference type="Pfam" id="PF00109">
    <property type="entry name" value="ketoacyl-synt"/>
    <property type="match status" value="1"/>
</dbReference>
<dbReference type="PROSITE" id="PS52004">
    <property type="entry name" value="KS3_2"/>
    <property type="match status" value="1"/>
</dbReference>
<dbReference type="Gene3D" id="3.30.70.3290">
    <property type="match status" value="1"/>
</dbReference>
<dbReference type="PROSITE" id="PS00012">
    <property type="entry name" value="PHOSPHOPANTETHEINE"/>
    <property type="match status" value="1"/>
</dbReference>
<evidence type="ECO:0000256" key="3">
    <source>
        <dbReference type="ARBA" id="ARBA00022553"/>
    </source>
</evidence>
<dbReference type="InterPro" id="IPR016035">
    <property type="entry name" value="Acyl_Trfase/lysoPLipase"/>
</dbReference>
<dbReference type="EMBL" id="JBJVNI010000009">
    <property type="protein sequence ID" value="MFM9610705.1"/>
    <property type="molecule type" value="Genomic_DNA"/>
</dbReference>
<keyword evidence="4" id="KW-0808">Transferase</keyword>
<comment type="caution">
    <text evidence="10">The sequence shown here is derived from an EMBL/GenBank/DDBJ whole genome shotgun (WGS) entry which is preliminary data.</text>
</comment>
<dbReference type="Gene3D" id="3.40.366.10">
    <property type="entry name" value="Malonyl-Coenzyme A Acyl Carrier Protein, domain 2"/>
    <property type="match status" value="1"/>
</dbReference>
<dbReference type="InterPro" id="IPR016036">
    <property type="entry name" value="Malonyl_transacylase_ACP-bd"/>
</dbReference>
<evidence type="ECO:0000259" key="9">
    <source>
        <dbReference type="PROSITE" id="PS52004"/>
    </source>
</evidence>
<evidence type="ECO:0000256" key="6">
    <source>
        <dbReference type="ARBA" id="ARBA00023194"/>
    </source>
</evidence>
<sequence length="1568" mass="163085">MSGMAVVGMSCRFPGAANIDEFWQILVKAEPQFAAVPASRWDHSVYHRPGDFRDPHAVYTDQVAFLDAVDHFAPAHYGIPPRRARVMDPQAKLFVDLSREALQDTGWEQDGFDRSRTGVFCGVSSIDHRDISVSRITASLLADGSLHNGEGDPDLMDRLHEATGSSVMPMNPFTIPSCLANMIPCTVSEVLDLGGPSMSLDAACSSALVALDTAVKSLATGACDIALVGGVYLSLTPTPLIGFARAGAISRAGRCRPFDERADGFVLGEGGATLVLRPVEDALAAGDRIYAVITGVGSANDGRGGGPMTPQAQGQLAALRAAYKDAGIGIGDVDLLEAHGTGTPVGDRTEVEAIGMLRAEEGADRPCYLGSSKALIGHTLSAAGAAGLVKAALAVHHGVVPPQPGEIRVNGELPIDRAGLSLTATAREWPHDGVRRAGVSSFGFGGTNVHAVLESTPQTTEPGDERPDEPWLFLLSAGSAEALAQYADVLHDSLVRDPSATPEEVARTLATRELLTARLSFVAADRDELLDKLRRSASRLADGALGELAPGVHASAKPLPPEERRIAFAFPGQGSQRPGMLADLARRFPSVAARAAELAAATAEDAPTVAEYLPGLLWDAHDDDDTEAQAALTVTDLCQPGLGITGVTTMELLAACGVEPDLAVGHSVGEFPAAVAAGAFAPEDAVRFMAVRGAALAAAVPSGSGAMLAVQAPTADAERLAEAVEGVWPACYNHDGQVVFSGSAEAADALREHCAANGTAAVRLRVSHAFHSPLVAAADEVMADTIAALPLTGPARPFVSGVSGARADHPDGIKELWARHNTAPVRFTDAVRTVADSGAAFLVQVYGGDTLLRMARRTQAGAGLGLVPLTVSRADDGRALLTGLGRLAVAGVPVNTAPLFAGAGARLLSLPPSPLATDVYTVRTGAGRTRREAAEPVVVAAEVAHAAGFAVGGVESAGVPLRAVIPSPVPATSHQNGEPRMSGLIEFLHAQVSLLQSFDPAAARTLPLPAVPVPPATVQEAAPAAVLAPAPAPADAPAAAAVPEDVSGIVIDAITKVSAYPQDFLRPEHVFATDLGFDSIMLAELATRLRRQWPHLEVKAAEMMEIASVGDLVRTVESRLGTRSAAPSMSPSAAPSVQRTIIPSPKPAPAPVAPAPVAPAPVAAPDRSEAADVRLFPEVRASLERKANLEASGVVNPYFLRHEGTIRDTSRVGDHELISFSSYNYLGLSGHPEVAAAIQEAVARYGSSVSAARILSGNRPLHDELDQGLAELVGAQAAVSLVSGHATNVTVIGHLMGPEDLILHDALAHDSIIQGCRQSGAARQPFPHNDLVALDRILGHVRGTYRRVLIVVEGVYSMDGDTADLPALVAVKQKHDALLMVDEAHSIGVMGKTGGGMAQHSGVNPDDVDVWMGTLSKSLASCGGYVAGRHELIEHFRYTLPGFVFSAGLPPASTAAALTALRLIREEPERVTRLHDNAALFLKLAGEAGVDVGTSSGTPIVPAITGDSAKALLLADRLYARGVSANPILHPAVEERLARLRFFITSEHSEAQITESVRILAEELSALS</sequence>
<dbReference type="PANTHER" id="PTHR43775:SF37">
    <property type="entry name" value="SI:DKEY-61P9.11"/>
    <property type="match status" value="1"/>
</dbReference>
<feature type="domain" description="Carrier" evidence="8">
    <location>
        <begin position="1044"/>
        <end position="1120"/>
    </location>
</feature>
<dbReference type="PROSITE" id="PS00606">
    <property type="entry name" value="KS3_1"/>
    <property type="match status" value="1"/>
</dbReference>
<dbReference type="SUPFAM" id="SSF55048">
    <property type="entry name" value="Probable ACP-binding domain of malonyl-CoA ACP transacylase"/>
    <property type="match status" value="1"/>
</dbReference>
<dbReference type="SMART" id="SM00823">
    <property type="entry name" value="PKS_PP"/>
    <property type="match status" value="1"/>
</dbReference>
<keyword evidence="11" id="KW-1185">Reference proteome</keyword>
<dbReference type="Gene3D" id="3.90.1150.10">
    <property type="entry name" value="Aspartate Aminotransferase, domain 1"/>
    <property type="match status" value="1"/>
</dbReference>
<dbReference type="InterPro" id="IPR014031">
    <property type="entry name" value="Ketoacyl_synth_C"/>
</dbReference>
<dbReference type="InterPro" id="IPR036736">
    <property type="entry name" value="ACP-like_sf"/>
</dbReference>
<dbReference type="PANTHER" id="PTHR43775">
    <property type="entry name" value="FATTY ACID SYNTHASE"/>
    <property type="match status" value="1"/>
</dbReference>
<dbReference type="InterPro" id="IPR018201">
    <property type="entry name" value="Ketoacyl_synth_AS"/>
</dbReference>
<evidence type="ECO:0000259" key="8">
    <source>
        <dbReference type="PROSITE" id="PS50075"/>
    </source>
</evidence>
<dbReference type="CDD" id="cd00833">
    <property type="entry name" value="PKS"/>
    <property type="match status" value="1"/>
</dbReference>
<dbReference type="InterPro" id="IPR014030">
    <property type="entry name" value="Ketoacyl_synth_N"/>
</dbReference>
<dbReference type="InterPro" id="IPR050091">
    <property type="entry name" value="PKS_NRPS_Biosynth_Enz"/>
</dbReference>
<dbReference type="SUPFAM" id="SSF52151">
    <property type="entry name" value="FabD/lysophospholipase-like"/>
    <property type="match status" value="1"/>
</dbReference>
<dbReference type="InterPro" id="IPR009081">
    <property type="entry name" value="PP-bd_ACP"/>
</dbReference>
<dbReference type="Gene3D" id="3.40.640.10">
    <property type="entry name" value="Type I PLP-dependent aspartate aminotransferase-like (Major domain)"/>
    <property type="match status" value="1"/>
</dbReference>
<dbReference type="InterPro" id="IPR020841">
    <property type="entry name" value="PKS_Beta-ketoAc_synthase_dom"/>
</dbReference>
<dbReference type="RefSeq" id="WP_409121816.1">
    <property type="nucleotide sequence ID" value="NZ_JBJVNI010000009.1"/>
</dbReference>
<evidence type="ECO:0000256" key="2">
    <source>
        <dbReference type="ARBA" id="ARBA00022450"/>
    </source>
</evidence>
<evidence type="ECO:0000256" key="1">
    <source>
        <dbReference type="ARBA" id="ARBA00001933"/>
    </source>
</evidence>
<evidence type="ECO:0000313" key="10">
    <source>
        <dbReference type="EMBL" id="MFM9610705.1"/>
    </source>
</evidence>
<comment type="cofactor">
    <cofactor evidence="1">
        <name>pyridoxal 5'-phosphate</name>
        <dbReference type="ChEBI" id="CHEBI:597326"/>
    </cofactor>
</comment>
<reference evidence="10 11" key="1">
    <citation type="submission" date="2024-12" db="EMBL/GenBank/DDBJ databases">
        <title>Forecasting of Potato common scab and diversities of Pathogenic streptomyces spp. in china.</title>
        <authorList>
            <person name="Handique U."/>
            <person name="Wu J."/>
        </authorList>
    </citation>
    <scope>NUCLEOTIDE SEQUENCE [LARGE SCALE GENOMIC DNA]</scope>
    <source>
        <strain evidence="10 11">ZRIMU1530</strain>
    </source>
</reference>
<accession>A0ABW9HRK6</accession>
<dbReference type="InterPro" id="IPR006162">
    <property type="entry name" value="Ppantetheine_attach_site"/>
</dbReference>
<gene>
    <name evidence="10" type="ORF">ACKI18_18575</name>
</gene>
<dbReference type="InterPro" id="IPR001227">
    <property type="entry name" value="Ac_transferase_dom_sf"/>
</dbReference>
<dbReference type="InterPro" id="IPR015424">
    <property type="entry name" value="PyrdxlP-dep_Trfase"/>
</dbReference>
<dbReference type="InterPro" id="IPR016039">
    <property type="entry name" value="Thiolase-like"/>
</dbReference>
<dbReference type="SMART" id="SM00825">
    <property type="entry name" value="PKS_KS"/>
    <property type="match status" value="1"/>
</dbReference>
<dbReference type="InterPro" id="IPR020806">
    <property type="entry name" value="PKS_PP-bd"/>
</dbReference>
<keyword evidence="2" id="KW-0596">Phosphopantetheine</keyword>
<dbReference type="SUPFAM" id="SSF53383">
    <property type="entry name" value="PLP-dependent transferases"/>
    <property type="match status" value="1"/>
</dbReference>
<dbReference type="InterPro" id="IPR015421">
    <property type="entry name" value="PyrdxlP-dep_Trfase_major"/>
</dbReference>
<evidence type="ECO:0000256" key="7">
    <source>
        <dbReference type="ARBA" id="ARBA00023315"/>
    </source>
</evidence>
<evidence type="ECO:0000256" key="5">
    <source>
        <dbReference type="ARBA" id="ARBA00022898"/>
    </source>
</evidence>
<proteinExistence type="predicted"/>
<dbReference type="CDD" id="cd06454">
    <property type="entry name" value="KBL_like"/>
    <property type="match status" value="1"/>
</dbReference>
<dbReference type="Proteomes" id="UP001631957">
    <property type="component" value="Unassembled WGS sequence"/>
</dbReference>
<keyword evidence="5" id="KW-0663">Pyridoxal phosphate</keyword>
<evidence type="ECO:0000313" key="11">
    <source>
        <dbReference type="Proteomes" id="UP001631957"/>
    </source>
</evidence>
<dbReference type="InterPro" id="IPR015422">
    <property type="entry name" value="PyrdxlP-dep_Trfase_small"/>
</dbReference>
<dbReference type="SMART" id="SM00827">
    <property type="entry name" value="PKS_AT"/>
    <property type="match status" value="1"/>
</dbReference>
<dbReference type="Pfam" id="PF00698">
    <property type="entry name" value="Acyl_transf_1"/>
    <property type="match status" value="1"/>
</dbReference>
<dbReference type="InterPro" id="IPR001917">
    <property type="entry name" value="Aminotrans_II_pyridoxalP_BS"/>
</dbReference>
<dbReference type="PROSITE" id="PS50075">
    <property type="entry name" value="CARRIER"/>
    <property type="match status" value="1"/>
</dbReference>
<dbReference type="InterPro" id="IPR014043">
    <property type="entry name" value="Acyl_transferase_dom"/>
</dbReference>
<dbReference type="Pfam" id="PF00550">
    <property type="entry name" value="PP-binding"/>
    <property type="match status" value="1"/>
</dbReference>
<evidence type="ECO:0000256" key="4">
    <source>
        <dbReference type="ARBA" id="ARBA00022679"/>
    </source>
</evidence>
<dbReference type="Gene3D" id="1.10.1200.10">
    <property type="entry name" value="ACP-like"/>
    <property type="match status" value="1"/>
</dbReference>